<keyword evidence="3" id="KW-1185">Reference proteome</keyword>
<evidence type="ECO:0000256" key="1">
    <source>
        <dbReference type="SAM" id="MobiDB-lite"/>
    </source>
</evidence>
<name>A0AA40C6G8_9PEZI</name>
<dbReference type="AlphaFoldDB" id="A0AA40C6G8"/>
<feature type="region of interest" description="Disordered" evidence="1">
    <location>
        <begin position="236"/>
        <end position="261"/>
    </location>
</feature>
<sequence length="261" mass="29251">MGPVFQESSHAGMNCKIGAVSGLVPNIEHFDRGSGPTTLRARRHLATLVAPQMLFWKGRGYFPCSRDLSRSLNVQDGICLMEECRMEKQLRQWWEVVHLLLDFVIDRLGVQWRAGLGLSVAFCEDQGTQPLLTRAVDTKFLLFNSPLEHPPPYRYSDLVTACRFRSASTRAAQKSSRCALATNRSHIQAKRPLEYKGAPPSCPYTISATAKLRRCRPQANTQIRLKAAQHQRLESAQCPWVSSGPRAARSRRGDGEQPLHG</sequence>
<organism evidence="2 3">
    <name type="scientific">Immersiella caudata</name>
    <dbReference type="NCBI Taxonomy" id="314043"/>
    <lineage>
        <taxon>Eukaryota</taxon>
        <taxon>Fungi</taxon>
        <taxon>Dikarya</taxon>
        <taxon>Ascomycota</taxon>
        <taxon>Pezizomycotina</taxon>
        <taxon>Sordariomycetes</taxon>
        <taxon>Sordariomycetidae</taxon>
        <taxon>Sordariales</taxon>
        <taxon>Lasiosphaeriaceae</taxon>
        <taxon>Immersiella</taxon>
    </lineage>
</organism>
<gene>
    <name evidence="2" type="ORF">B0T14DRAFT_510808</name>
</gene>
<protein>
    <submittedName>
        <fullName evidence="2">Uncharacterized protein</fullName>
    </submittedName>
</protein>
<accession>A0AA40C6G8</accession>
<proteinExistence type="predicted"/>
<evidence type="ECO:0000313" key="3">
    <source>
        <dbReference type="Proteomes" id="UP001175000"/>
    </source>
</evidence>
<evidence type="ECO:0000313" key="2">
    <source>
        <dbReference type="EMBL" id="KAK0626720.1"/>
    </source>
</evidence>
<dbReference type="Proteomes" id="UP001175000">
    <property type="component" value="Unassembled WGS sequence"/>
</dbReference>
<dbReference type="EMBL" id="JAULSU010000002">
    <property type="protein sequence ID" value="KAK0626720.1"/>
    <property type="molecule type" value="Genomic_DNA"/>
</dbReference>
<comment type="caution">
    <text evidence="2">The sequence shown here is derived from an EMBL/GenBank/DDBJ whole genome shotgun (WGS) entry which is preliminary data.</text>
</comment>
<feature type="compositionally biased region" description="Basic and acidic residues" evidence="1">
    <location>
        <begin position="251"/>
        <end position="261"/>
    </location>
</feature>
<reference evidence="2" key="1">
    <citation type="submission" date="2023-06" db="EMBL/GenBank/DDBJ databases">
        <title>Genome-scale phylogeny and comparative genomics of the fungal order Sordariales.</title>
        <authorList>
            <consortium name="Lawrence Berkeley National Laboratory"/>
            <person name="Hensen N."/>
            <person name="Bonometti L."/>
            <person name="Westerberg I."/>
            <person name="Brannstrom I.O."/>
            <person name="Guillou S."/>
            <person name="Cros-Aarteil S."/>
            <person name="Calhoun S."/>
            <person name="Haridas S."/>
            <person name="Kuo A."/>
            <person name="Mondo S."/>
            <person name="Pangilinan J."/>
            <person name="Riley R."/>
            <person name="Labutti K."/>
            <person name="Andreopoulos B."/>
            <person name="Lipzen A."/>
            <person name="Chen C."/>
            <person name="Yanf M."/>
            <person name="Daum C."/>
            <person name="Ng V."/>
            <person name="Clum A."/>
            <person name="Steindorff A."/>
            <person name="Ohm R."/>
            <person name="Martin F."/>
            <person name="Silar P."/>
            <person name="Natvig D."/>
            <person name="Lalanne C."/>
            <person name="Gautier V."/>
            <person name="Ament-Velasquez S.L."/>
            <person name="Kruys A."/>
            <person name="Hutchinson M.I."/>
            <person name="Powell A.J."/>
            <person name="Barry K."/>
            <person name="Miller A.N."/>
            <person name="Grigoriev I.V."/>
            <person name="Debuchy R."/>
            <person name="Gladieux P."/>
            <person name="Thoren M.H."/>
            <person name="Johannesson H."/>
        </authorList>
    </citation>
    <scope>NUCLEOTIDE SEQUENCE</scope>
    <source>
        <strain evidence="2">CBS 606.72</strain>
    </source>
</reference>